<keyword evidence="2" id="KW-0238">DNA-binding</keyword>
<feature type="domain" description="HTH luxR-type" evidence="4">
    <location>
        <begin position="156"/>
        <end position="219"/>
    </location>
</feature>
<dbReference type="PROSITE" id="PS50043">
    <property type="entry name" value="HTH_LUXR_2"/>
    <property type="match status" value="1"/>
</dbReference>
<dbReference type="FunFam" id="1.10.10.10:FF:000153">
    <property type="entry name" value="LuxR family transcriptional regulator"/>
    <property type="match status" value="1"/>
</dbReference>
<dbReference type="Proteomes" id="UP001155587">
    <property type="component" value="Unassembled WGS sequence"/>
</dbReference>
<dbReference type="CDD" id="cd06170">
    <property type="entry name" value="LuxR_C_like"/>
    <property type="match status" value="1"/>
</dbReference>
<accession>A0A9X3CLP0</accession>
<evidence type="ECO:0000259" key="4">
    <source>
        <dbReference type="PROSITE" id="PS50043"/>
    </source>
</evidence>
<dbReference type="Pfam" id="PF00196">
    <property type="entry name" value="GerE"/>
    <property type="match status" value="1"/>
</dbReference>
<dbReference type="SUPFAM" id="SSF46894">
    <property type="entry name" value="C-terminal effector domain of the bipartite response regulators"/>
    <property type="match status" value="1"/>
</dbReference>
<sequence>MSTVEVETRQAILLAENNLQSSLLKDSIEQKVDLHIKLVSPERLSSCKLSLKQYNFDVVIVDHQAITDKHIERYQDLRETLGADVQEVLINTSPDLSHADMLKWQHLVGIFYSTDNLDKLVTGFECILRGEMWMSRKLVFEYIKFYRGRQCAKTSPYYSKLTKREQQIIKLLGDGASNTQIADSLFVSENTVKAHLHNTFKKIKVKNRLQALLWAKNNIASNEFV</sequence>
<evidence type="ECO:0000313" key="5">
    <source>
        <dbReference type="EMBL" id="MCW8345707.1"/>
    </source>
</evidence>
<gene>
    <name evidence="5" type="ORF">MD535_06745</name>
</gene>
<keyword evidence="3" id="KW-0804">Transcription</keyword>
<proteinExistence type="predicted"/>
<dbReference type="AlphaFoldDB" id="A0A9X3CLP0"/>
<dbReference type="InterPro" id="IPR039420">
    <property type="entry name" value="WalR-like"/>
</dbReference>
<dbReference type="PRINTS" id="PR00038">
    <property type="entry name" value="HTHLUXR"/>
</dbReference>
<organism evidence="5 6">
    <name type="scientific">Vibrio qingdaonensis</name>
    <dbReference type="NCBI Taxonomy" id="2829491"/>
    <lineage>
        <taxon>Bacteria</taxon>
        <taxon>Pseudomonadati</taxon>
        <taxon>Pseudomonadota</taxon>
        <taxon>Gammaproteobacteria</taxon>
        <taxon>Vibrionales</taxon>
        <taxon>Vibrionaceae</taxon>
        <taxon>Vibrio</taxon>
    </lineage>
</organism>
<name>A0A9X3CLP0_9VIBR</name>
<dbReference type="EMBL" id="JAKRRY010000006">
    <property type="protein sequence ID" value="MCW8345707.1"/>
    <property type="molecule type" value="Genomic_DNA"/>
</dbReference>
<evidence type="ECO:0000256" key="2">
    <source>
        <dbReference type="ARBA" id="ARBA00023125"/>
    </source>
</evidence>
<dbReference type="Gene3D" id="3.40.50.2300">
    <property type="match status" value="1"/>
</dbReference>
<dbReference type="GO" id="GO:0006355">
    <property type="term" value="P:regulation of DNA-templated transcription"/>
    <property type="evidence" value="ECO:0007669"/>
    <property type="project" value="InterPro"/>
</dbReference>
<dbReference type="PROSITE" id="PS00622">
    <property type="entry name" value="HTH_LUXR_1"/>
    <property type="match status" value="1"/>
</dbReference>
<evidence type="ECO:0000256" key="3">
    <source>
        <dbReference type="ARBA" id="ARBA00023163"/>
    </source>
</evidence>
<keyword evidence="1" id="KW-0805">Transcription regulation</keyword>
<dbReference type="InterPro" id="IPR000792">
    <property type="entry name" value="Tscrpt_reg_LuxR_C"/>
</dbReference>
<reference evidence="5" key="1">
    <citation type="submission" date="2022-02" db="EMBL/GenBank/DDBJ databases">
        <title>Vibrio sp. nov, a new bacterium isolated from seawater.</title>
        <authorList>
            <person name="Yuan Y."/>
        </authorList>
    </citation>
    <scope>NUCLEOTIDE SEQUENCE</scope>
    <source>
        <strain evidence="5">ZSDZ65</strain>
    </source>
</reference>
<comment type="caution">
    <text evidence="5">The sequence shown here is derived from an EMBL/GenBank/DDBJ whole genome shotgun (WGS) entry which is preliminary data.</text>
</comment>
<dbReference type="InterPro" id="IPR016032">
    <property type="entry name" value="Sig_transdc_resp-reg_C-effctor"/>
</dbReference>
<evidence type="ECO:0000256" key="1">
    <source>
        <dbReference type="ARBA" id="ARBA00023015"/>
    </source>
</evidence>
<dbReference type="PANTHER" id="PTHR43214:SF38">
    <property type="entry name" value="NITRATE_NITRITE RESPONSE REGULATOR PROTEIN NARL"/>
    <property type="match status" value="1"/>
</dbReference>
<protein>
    <submittedName>
        <fullName evidence="5">LuxR C-terminal-related transcriptional regulator</fullName>
    </submittedName>
</protein>
<evidence type="ECO:0000313" key="6">
    <source>
        <dbReference type="Proteomes" id="UP001155587"/>
    </source>
</evidence>
<dbReference type="SMART" id="SM00421">
    <property type="entry name" value="HTH_LUXR"/>
    <property type="match status" value="1"/>
</dbReference>
<dbReference type="Gene3D" id="1.10.10.10">
    <property type="entry name" value="Winged helix-like DNA-binding domain superfamily/Winged helix DNA-binding domain"/>
    <property type="match status" value="1"/>
</dbReference>
<dbReference type="InterPro" id="IPR049151">
    <property type="entry name" value="CsgD-like_REC"/>
</dbReference>
<dbReference type="RefSeq" id="WP_265674119.1">
    <property type="nucleotide sequence ID" value="NZ_JAKRRY010000006.1"/>
</dbReference>
<dbReference type="PANTHER" id="PTHR43214">
    <property type="entry name" value="TWO-COMPONENT RESPONSE REGULATOR"/>
    <property type="match status" value="1"/>
</dbReference>
<dbReference type="InterPro" id="IPR036388">
    <property type="entry name" value="WH-like_DNA-bd_sf"/>
</dbReference>
<dbReference type="Pfam" id="PF21155">
    <property type="entry name" value="VpsT-like_REC"/>
    <property type="match status" value="1"/>
</dbReference>
<dbReference type="GO" id="GO:0003677">
    <property type="term" value="F:DNA binding"/>
    <property type="evidence" value="ECO:0007669"/>
    <property type="project" value="UniProtKB-KW"/>
</dbReference>
<keyword evidence="6" id="KW-1185">Reference proteome</keyword>